<name>A0AAV7KFQ0_9METZ</name>
<feature type="coiled-coil region" evidence="1">
    <location>
        <begin position="168"/>
        <end position="195"/>
    </location>
</feature>
<organism evidence="3 4">
    <name type="scientific">Oopsacas minuta</name>
    <dbReference type="NCBI Taxonomy" id="111878"/>
    <lineage>
        <taxon>Eukaryota</taxon>
        <taxon>Metazoa</taxon>
        <taxon>Porifera</taxon>
        <taxon>Hexactinellida</taxon>
        <taxon>Hexasterophora</taxon>
        <taxon>Lyssacinosida</taxon>
        <taxon>Leucopsacidae</taxon>
        <taxon>Oopsacas</taxon>
    </lineage>
</organism>
<keyword evidence="1" id="KW-0175">Coiled coil</keyword>
<dbReference type="AlphaFoldDB" id="A0AAV7KFQ0"/>
<comment type="caution">
    <text evidence="3">The sequence shown here is derived from an EMBL/GenBank/DDBJ whole genome shotgun (WGS) entry which is preliminary data.</text>
</comment>
<accession>A0AAV7KFQ0</accession>
<evidence type="ECO:0000313" key="4">
    <source>
        <dbReference type="Proteomes" id="UP001165289"/>
    </source>
</evidence>
<proteinExistence type="predicted"/>
<feature type="compositionally biased region" description="Basic and acidic residues" evidence="2">
    <location>
        <begin position="229"/>
        <end position="251"/>
    </location>
</feature>
<feature type="region of interest" description="Disordered" evidence="2">
    <location>
        <begin position="222"/>
        <end position="251"/>
    </location>
</feature>
<protein>
    <submittedName>
        <fullName evidence="3">Uncharacterized protein</fullName>
    </submittedName>
</protein>
<gene>
    <name evidence="3" type="ORF">LOD99_14236</name>
</gene>
<evidence type="ECO:0000313" key="3">
    <source>
        <dbReference type="EMBL" id="KAI6659896.1"/>
    </source>
</evidence>
<evidence type="ECO:0000256" key="2">
    <source>
        <dbReference type="SAM" id="MobiDB-lite"/>
    </source>
</evidence>
<evidence type="ECO:0000256" key="1">
    <source>
        <dbReference type="SAM" id="Coils"/>
    </source>
</evidence>
<reference evidence="3 4" key="1">
    <citation type="journal article" date="2023" name="BMC Biol.">
        <title>The compact genome of the sponge Oopsacas minuta (Hexactinellida) is lacking key metazoan core genes.</title>
        <authorList>
            <person name="Santini S."/>
            <person name="Schenkelaars Q."/>
            <person name="Jourda C."/>
            <person name="Duchesne M."/>
            <person name="Belahbib H."/>
            <person name="Rocher C."/>
            <person name="Selva M."/>
            <person name="Riesgo A."/>
            <person name="Vervoort M."/>
            <person name="Leys S.P."/>
            <person name="Kodjabachian L."/>
            <person name="Le Bivic A."/>
            <person name="Borchiellini C."/>
            <person name="Claverie J.M."/>
            <person name="Renard E."/>
        </authorList>
    </citation>
    <scope>NUCLEOTIDE SEQUENCE [LARGE SCALE GENOMIC DNA]</scope>
    <source>
        <strain evidence="3">SPO-2</strain>
    </source>
</reference>
<keyword evidence="4" id="KW-1185">Reference proteome</keyword>
<dbReference type="EMBL" id="JAKMXF010000044">
    <property type="protein sequence ID" value="KAI6659896.1"/>
    <property type="molecule type" value="Genomic_DNA"/>
</dbReference>
<sequence>MHRPELQETLSQFMCHLRSTAEKHYRTHMAHRGMYTIFKELGRCQAIEGHVADFITSPHETPTNLPDSNIETEIDEVIEVDISANTDASDIESVSPLAVDLIDEIKYQEELSHPKFHSKWNAKSFLCDQTEEDTFFRVFGSMITDSIDFVYQTAKRNENKGGTETIENSELRAEIRELREINRQVNDEFTELKHKFDCVLEKEQAMGVWWEQEKVEWEQKRHLEKQRHMRELDSRFESKEDNKERIEEWDR</sequence>
<dbReference type="Proteomes" id="UP001165289">
    <property type="component" value="Unassembled WGS sequence"/>
</dbReference>